<protein>
    <submittedName>
        <fullName evidence="1">Uncharacterized protein</fullName>
    </submittedName>
</protein>
<dbReference type="Proteomes" id="UP000792457">
    <property type="component" value="Unassembled WGS sequence"/>
</dbReference>
<dbReference type="EMBL" id="KZ308258">
    <property type="protein sequence ID" value="KAG8225897.1"/>
    <property type="molecule type" value="Genomic_DNA"/>
</dbReference>
<gene>
    <name evidence="1" type="ORF">J437_LFUL006129</name>
</gene>
<dbReference type="Gene3D" id="3.40.50.2300">
    <property type="match status" value="1"/>
</dbReference>
<evidence type="ECO:0000313" key="1">
    <source>
        <dbReference type="EMBL" id="KAG8225897.1"/>
    </source>
</evidence>
<accession>A0A8K0K1H4</accession>
<proteinExistence type="predicted"/>
<sequence>MGKPIKAEPALMFDSVHAFARGLAALDRSHVLRPANLSCELEQPWDDGLSLYNYINAVSGNKVNQTILSRNLLITAASSTSALGSILPIRYLGIGIAITFFESATSTALWVNPAINLSKVTVVGGIIRENR</sequence>
<keyword evidence="2" id="KW-1185">Reference proteome</keyword>
<evidence type="ECO:0000313" key="2">
    <source>
        <dbReference type="Proteomes" id="UP000792457"/>
    </source>
</evidence>
<dbReference type="AlphaFoldDB" id="A0A8K0K1H4"/>
<reference evidence="1" key="2">
    <citation type="submission" date="2017-10" db="EMBL/GenBank/DDBJ databases">
        <title>Ladona fulva Genome sequencing and assembly.</title>
        <authorList>
            <person name="Murali S."/>
            <person name="Richards S."/>
            <person name="Bandaranaike D."/>
            <person name="Bellair M."/>
            <person name="Blankenburg K."/>
            <person name="Chao H."/>
            <person name="Dinh H."/>
            <person name="Doddapaneni H."/>
            <person name="Dugan-Rocha S."/>
            <person name="Elkadiri S."/>
            <person name="Gnanaolivu R."/>
            <person name="Hernandez B."/>
            <person name="Skinner E."/>
            <person name="Javaid M."/>
            <person name="Lee S."/>
            <person name="Li M."/>
            <person name="Ming W."/>
            <person name="Munidasa M."/>
            <person name="Muniz J."/>
            <person name="Nguyen L."/>
            <person name="Hughes D."/>
            <person name="Osuji N."/>
            <person name="Pu L.-L."/>
            <person name="Puazo M."/>
            <person name="Qu C."/>
            <person name="Quiroz J."/>
            <person name="Raj R."/>
            <person name="Weissenberger G."/>
            <person name="Xin Y."/>
            <person name="Zou X."/>
            <person name="Han Y."/>
            <person name="Worley K."/>
            <person name="Muzny D."/>
            <person name="Gibbs R."/>
        </authorList>
    </citation>
    <scope>NUCLEOTIDE SEQUENCE</scope>
    <source>
        <strain evidence="1">Sampled in the wild</strain>
    </source>
</reference>
<name>A0A8K0K1H4_LADFU</name>
<comment type="caution">
    <text evidence="1">The sequence shown here is derived from an EMBL/GenBank/DDBJ whole genome shotgun (WGS) entry which is preliminary data.</text>
</comment>
<dbReference type="OrthoDB" id="5984008at2759"/>
<organism evidence="1 2">
    <name type="scientific">Ladona fulva</name>
    <name type="common">Scarce chaser dragonfly</name>
    <name type="synonym">Libellula fulva</name>
    <dbReference type="NCBI Taxonomy" id="123851"/>
    <lineage>
        <taxon>Eukaryota</taxon>
        <taxon>Metazoa</taxon>
        <taxon>Ecdysozoa</taxon>
        <taxon>Arthropoda</taxon>
        <taxon>Hexapoda</taxon>
        <taxon>Insecta</taxon>
        <taxon>Pterygota</taxon>
        <taxon>Palaeoptera</taxon>
        <taxon>Odonata</taxon>
        <taxon>Epiprocta</taxon>
        <taxon>Anisoptera</taxon>
        <taxon>Libelluloidea</taxon>
        <taxon>Libellulidae</taxon>
        <taxon>Ladona</taxon>
    </lineage>
</organism>
<reference evidence="1" key="1">
    <citation type="submission" date="2013-04" db="EMBL/GenBank/DDBJ databases">
        <authorList>
            <person name="Qu J."/>
            <person name="Murali S.C."/>
            <person name="Bandaranaike D."/>
            <person name="Bellair M."/>
            <person name="Blankenburg K."/>
            <person name="Chao H."/>
            <person name="Dinh H."/>
            <person name="Doddapaneni H."/>
            <person name="Downs B."/>
            <person name="Dugan-Rocha S."/>
            <person name="Elkadiri S."/>
            <person name="Gnanaolivu R.D."/>
            <person name="Hernandez B."/>
            <person name="Javaid M."/>
            <person name="Jayaseelan J.C."/>
            <person name="Lee S."/>
            <person name="Li M."/>
            <person name="Ming W."/>
            <person name="Munidasa M."/>
            <person name="Muniz J."/>
            <person name="Nguyen L."/>
            <person name="Ongeri F."/>
            <person name="Osuji N."/>
            <person name="Pu L.-L."/>
            <person name="Puazo M."/>
            <person name="Qu C."/>
            <person name="Quiroz J."/>
            <person name="Raj R."/>
            <person name="Weissenberger G."/>
            <person name="Xin Y."/>
            <person name="Zou X."/>
            <person name="Han Y."/>
            <person name="Richards S."/>
            <person name="Worley K."/>
            <person name="Muzny D."/>
            <person name="Gibbs R."/>
        </authorList>
    </citation>
    <scope>NUCLEOTIDE SEQUENCE</scope>
    <source>
        <strain evidence="1">Sampled in the wild</strain>
    </source>
</reference>